<dbReference type="NCBIfam" id="TIGR00277">
    <property type="entry name" value="HDIG"/>
    <property type="match status" value="1"/>
</dbReference>
<reference evidence="3" key="1">
    <citation type="submission" date="2010-02" db="EMBL/GenBank/DDBJ databases">
        <title>Complete sequence of Desulfurivibrio alkaliphilus AHT2.</title>
        <authorList>
            <consortium name="US DOE Joint Genome Institute"/>
            <person name="Pitluck S."/>
            <person name="Chertkov O."/>
            <person name="Detter J.C."/>
            <person name="Han C."/>
            <person name="Tapia R."/>
            <person name="Larimer F."/>
            <person name="Land M."/>
            <person name="Hauser L."/>
            <person name="Kyrpides N."/>
            <person name="Mikhailova N."/>
            <person name="Sorokin D.Y."/>
            <person name="Muyzer G."/>
            <person name="Woyke T."/>
        </authorList>
    </citation>
    <scope>NUCLEOTIDE SEQUENCE [LARGE SCALE GENOMIC DNA]</scope>
    <source>
        <strain evidence="3">DSM 19089 / UNIQEM U267 / AHT2</strain>
    </source>
</reference>
<dbReference type="SUPFAM" id="SSF109604">
    <property type="entry name" value="HD-domain/PDEase-like"/>
    <property type="match status" value="1"/>
</dbReference>
<evidence type="ECO:0000313" key="3">
    <source>
        <dbReference type="Proteomes" id="UP000001508"/>
    </source>
</evidence>
<dbReference type="EMBL" id="CP001940">
    <property type="protein sequence ID" value="ADH86619.1"/>
    <property type="molecule type" value="Genomic_DNA"/>
</dbReference>
<sequence length="193" mass="21839">MDPVISWKVATMIPSQADCLRLMDHYRMPAHIRAHSLLVARVAECLAQGLADQGEPVRVDLAVAGALLHDIAKALCFDGDCSHAELGAEICREHGYEELAPLVAEHVHLHDGFNGRCGEREIVFYADKRVNHDRLVSLEERRDDVIRRYAPRDPARQELIRQNFALCRRLENNLFARLPMAPEELADCLVVEQ</sequence>
<name>D6Z4Z4_DESAT</name>
<keyword evidence="3" id="KW-1185">Reference proteome</keyword>
<dbReference type="Gene3D" id="1.10.3210.10">
    <property type="entry name" value="Hypothetical protein af1432"/>
    <property type="match status" value="1"/>
</dbReference>
<dbReference type="InterPro" id="IPR003607">
    <property type="entry name" value="HD/PDEase_dom"/>
</dbReference>
<proteinExistence type="predicted"/>
<dbReference type="SMART" id="SM00471">
    <property type="entry name" value="HDc"/>
    <property type="match status" value="1"/>
</dbReference>
<dbReference type="HOGENOM" id="CLU_116766_0_0_7"/>
<keyword evidence="2" id="KW-0378">Hydrolase</keyword>
<protein>
    <submittedName>
        <fullName evidence="2">Metal dependent phosphohydrolase</fullName>
    </submittedName>
</protein>
<organism evidence="2 3">
    <name type="scientific">Desulfurivibrio alkaliphilus (strain DSM 19089 / UNIQEM U267 / AHT2)</name>
    <dbReference type="NCBI Taxonomy" id="589865"/>
    <lineage>
        <taxon>Bacteria</taxon>
        <taxon>Pseudomonadati</taxon>
        <taxon>Thermodesulfobacteriota</taxon>
        <taxon>Desulfobulbia</taxon>
        <taxon>Desulfobulbales</taxon>
        <taxon>Desulfobulbaceae</taxon>
        <taxon>Desulfurivibrio</taxon>
    </lineage>
</organism>
<dbReference type="InParanoid" id="D6Z4Z4"/>
<dbReference type="Pfam" id="PF01966">
    <property type="entry name" value="HD"/>
    <property type="match status" value="1"/>
</dbReference>
<feature type="domain" description="HD/PDEase" evidence="1">
    <location>
        <begin position="28"/>
        <end position="141"/>
    </location>
</feature>
<evidence type="ECO:0000259" key="1">
    <source>
        <dbReference type="SMART" id="SM00471"/>
    </source>
</evidence>
<dbReference type="AlphaFoldDB" id="D6Z4Z4"/>
<dbReference type="Proteomes" id="UP000001508">
    <property type="component" value="Chromosome"/>
</dbReference>
<evidence type="ECO:0000313" key="2">
    <source>
        <dbReference type="EMBL" id="ADH86619.1"/>
    </source>
</evidence>
<accession>D6Z4Z4</accession>
<dbReference type="GO" id="GO:0016787">
    <property type="term" value="F:hydrolase activity"/>
    <property type="evidence" value="ECO:0007669"/>
    <property type="project" value="UniProtKB-KW"/>
</dbReference>
<dbReference type="CDD" id="cd00077">
    <property type="entry name" value="HDc"/>
    <property type="match status" value="1"/>
</dbReference>
<dbReference type="eggNOG" id="COG1418">
    <property type="taxonomic scope" value="Bacteria"/>
</dbReference>
<dbReference type="STRING" id="589865.DaAHT2_1939"/>
<dbReference type="KEGG" id="dak:DaAHT2_1939"/>
<gene>
    <name evidence="2" type="ordered locus">DaAHT2_1939</name>
</gene>
<dbReference type="InterPro" id="IPR006675">
    <property type="entry name" value="HDIG_dom"/>
</dbReference>
<dbReference type="InterPro" id="IPR006674">
    <property type="entry name" value="HD_domain"/>
</dbReference>